<name>A0A396HMT1_MEDTR</name>
<dbReference type="InterPro" id="IPR032675">
    <property type="entry name" value="LRR_dom_sf"/>
</dbReference>
<dbReference type="InterPro" id="IPR050232">
    <property type="entry name" value="FBL13/AtMIF1-like"/>
</dbReference>
<reference evidence="2" key="1">
    <citation type="journal article" date="2018" name="Nat. Plants">
        <title>Whole-genome landscape of Medicago truncatula symbiotic genes.</title>
        <authorList>
            <person name="Pecrix Y."/>
            <person name="Staton S.E."/>
            <person name="Sallet E."/>
            <person name="Lelandais-Briere C."/>
            <person name="Moreau S."/>
            <person name="Carrere S."/>
            <person name="Blein T."/>
            <person name="Jardinaud M.F."/>
            <person name="Latrasse D."/>
            <person name="Zouine M."/>
            <person name="Zahm M."/>
            <person name="Kreplak J."/>
            <person name="Mayjonade B."/>
            <person name="Satge C."/>
            <person name="Perez M."/>
            <person name="Cauet S."/>
            <person name="Marande W."/>
            <person name="Chantry-Darmon C."/>
            <person name="Lopez-Roques C."/>
            <person name="Bouchez O."/>
            <person name="Berard A."/>
            <person name="Debelle F."/>
            <person name="Munos S."/>
            <person name="Bendahmane A."/>
            <person name="Berges H."/>
            <person name="Niebel A."/>
            <person name="Buitink J."/>
            <person name="Frugier F."/>
            <person name="Benhamed M."/>
            <person name="Crespi M."/>
            <person name="Gouzy J."/>
            <person name="Gamas P."/>
        </authorList>
    </citation>
    <scope>NUCLEOTIDE SEQUENCE [LARGE SCALE GENOMIC DNA]</scope>
    <source>
        <strain evidence="2">cv. Jemalong A17</strain>
    </source>
</reference>
<accession>A0A396HMT1</accession>
<dbReference type="SUPFAM" id="SSF52047">
    <property type="entry name" value="RNI-like"/>
    <property type="match status" value="1"/>
</dbReference>
<dbReference type="PANTHER" id="PTHR31900:SF34">
    <property type="entry name" value="EMB|CAB62440.1-RELATED"/>
    <property type="match status" value="1"/>
</dbReference>
<dbReference type="AlphaFoldDB" id="A0A396HMT1"/>
<dbReference type="Gramene" id="rna28696">
    <property type="protein sequence ID" value="RHN53753.1"/>
    <property type="gene ID" value="gene28696"/>
</dbReference>
<dbReference type="EMBL" id="PSQE01000005">
    <property type="protein sequence ID" value="RHN53753.1"/>
    <property type="molecule type" value="Genomic_DNA"/>
</dbReference>
<protein>
    <submittedName>
        <fullName evidence="1">Putative leucine-rich repeat domain, L domain-containing protein</fullName>
    </submittedName>
</protein>
<proteinExistence type="predicted"/>
<organism evidence="1 2">
    <name type="scientific">Medicago truncatula</name>
    <name type="common">Barrel medic</name>
    <name type="synonym">Medicago tribuloides</name>
    <dbReference type="NCBI Taxonomy" id="3880"/>
    <lineage>
        <taxon>Eukaryota</taxon>
        <taxon>Viridiplantae</taxon>
        <taxon>Streptophyta</taxon>
        <taxon>Embryophyta</taxon>
        <taxon>Tracheophyta</taxon>
        <taxon>Spermatophyta</taxon>
        <taxon>Magnoliopsida</taxon>
        <taxon>eudicotyledons</taxon>
        <taxon>Gunneridae</taxon>
        <taxon>Pentapetalae</taxon>
        <taxon>rosids</taxon>
        <taxon>fabids</taxon>
        <taxon>Fabales</taxon>
        <taxon>Fabaceae</taxon>
        <taxon>Papilionoideae</taxon>
        <taxon>50 kb inversion clade</taxon>
        <taxon>NPAAA clade</taxon>
        <taxon>Hologalegina</taxon>
        <taxon>IRL clade</taxon>
        <taxon>Trifolieae</taxon>
        <taxon>Medicago</taxon>
    </lineage>
</organism>
<dbReference type="PANTHER" id="PTHR31900">
    <property type="entry name" value="F-BOX/RNI SUPERFAMILY PROTEIN-RELATED"/>
    <property type="match status" value="1"/>
</dbReference>
<evidence type="ECO:0000313" key="1">
    <source>
        <dbReference type="EMBL" id="RHN53753.1"/>
    </source>
</evidence>
<dbReference type="Proteomes" id="UP000265566">
    <property type="component" value="Chromosome 5"/>
</dbReference>
<dbReference type="Gene3D" id="3.80.10.10">
    <property type="entry name" value="Ribonuclease Inhibitor"/>
    <property type="match status" value="1"/>
</dbReference>
<gene>
    <name evidence="1" type="ORF">MtrunA17_Chr5g0399271</name>
</gene>
<sequence length="300" mass="34337">MAKSFIFDRQPPIKTLTLLSASCFCNSASLLRWLHPVVNGFVDHVDLTFLQHSSTTPICFPGPILTYSPLVVLNLNGNGVLMIYHVDKYLTHLPKLKKLHMTKVRFRKLKYLIKILSVCPFLEDLLIKNVSTHDDNDTLDALAKQTDELLEPFPNLLKSHISDSSSISYFFPLKLFYNVEFLRAQVAVRKPLKLFNYVAPVQTTQFFNLTHVELSFEKEDEEYYCRWDWLKKFIRACPSLQSIVIHKIGGGGYGSSVDDHNSLHPQFVPNCNVFDNCNKSSFLEILEARKVSFAEISSSK</sequence>
<evidence type="ECO:0000313" key="2">
    <source>
        <dbReference type="Proteomes" id="UP000265566"/>
    </source>
</evidence>
<comment type="caution">
    <text evidence="1">The sequence shown here is derived from an EMBL/GenBank/DDBJ whole genome shotgun (WGS) entry which is preliminary data.</text>
</comment>